<gene>
    <name evidence="8" type="ORF">ACFO1S_13370</name>
</gene>
<evidence type="ECO:0000313" key="9">
    <source>
        <dbReference type="Proteomes" id="UP001595755"/>
    </source>
</evidence>
<dbReference type="SUPFAM" id="SSF48208">
    <property type="entry name" value="Six-hairpin glycosidases"/>
    <property type="match status" value="1"/>
</dbReference>
<dbReference type="EC" id="3.2.1.40" evidence="2"/>
<accession>A0ABV8SBR2</accession>
<evidence type="ECO:0000259" key="6">
    <source>
        <dbReference type="Pfam" id="PF17389"/>
    </source>
</evidence>
<dbReference type="InterPro" id="IPR008928">
    <property type="entry name" value="6-hairpin_glycosidase_sf"/>
</dbReference>
<dbReference type="PANTHER" id="PTHR33307">
    <property type="entry name" value="ALPHA-RHAMNOSIDASE (EUROFUNG)"/>
    <property type="match status" value="1"/>
</dbReference>
<dbReference type="PANTHER" id="PTHR33307:SF6">
    <property type="entry name" value="ALPHA-RHAMNOSIDASE (EUROFUNG)-RELATED"/>
    <property type="match status" value="1"/>
</dbReference>
<dbReference type="InterPro" id="IPR008902">
    <property type="entry name" value="Rhamnosid_concanavalin"/>
</dbReference>
<feature type="domain" description="Alpha-L-rhamnosidase concanavalin-like" evidence="4">
    <location>
        <begin position="327"/>
        <end position="418"/>
    </location>
</feature>
<evidence type="ECO:0000259" key="5">
    <source>
        <dbReference type="Pfam" id="PF08531"/>
    </source>
</evidence>
<dbReference type="InterPro" id="IPR013783">
    <property type="entry name" value="Ig-like_fold"/>
</dbReference>
<feature type="domain" description="Bacterial alpha-L-rhamnosidase N-terminal" evidence="5">
    <location>
        <begin position="148"/>
        <end position="315"/>
    </location>
</feature>
<dbReference type="EMBL" id="JBHSED010000023">
    <property type="protein sequence ID" value="MFC4304412.1"/>
    <property type="molecule type" value="Genomic_DNA"/>
</dbReference>
<feature type="domain" description="Alpha-L-rhamnosidase C-terminal" evidence="7">
    <location>
        <begin position="777"/>
        <end position="848"/>
    </location>
</feature>
<evidence type="ECO:0000259" key="7">
    <source>
        <dbReference type="Pfam" id="PF17390"/>
    </source>
</evidence>
<evidence type="ECO:0000256" key="3">
    <source>
        <dbReference type="ARBA" id="ARBA00022801"/>
    </source>
</evidence>
<comment type="caution">
    <text evidence="8">The sequence shown here is derived from an EMBL/GenBank/DDBJ whole genome shotgun (WGS) entry which is preliminary data.</text>
</comment>
<dbReference type="Pfam" id="PF08531">
    <property type="entry name" value="Bac_rhamnosid_N"/>
    <property type="match status" value="1"/>
</dbReference>
<evidence type="ECO:0000259" key="4">
    <source>
        <dbReference type="Pfam" id="PF05592"/>
    </source>
</evidence>
<dbReference type="Pfam" id="PF17390">
    <property type="entry name" value="Bac_rhamnosid_C"/>
    <property type="match status" value="1"/>
</dbReference>
<dbReference type="Proteomes" id="UP001595755">
    <property type="component" value="Unassembled WGS sequence"/>
</dbReference>
<sequence length="871" mass="97891">MLPASLTVNYEPHPINVDSPIPKLSWKLESGESAQYQTAYRIQAATEPSLLSLEQPDLWDSGRIDSSESIHVPYGGSKLISGQRCFWRVRVWDKLDRPSAWSDVGYWAMGLLERSAWGGEWIGRVISPEEAYPSVTYLRKSFATDRPIRQATVYASALGLYRLRLNGEPVGGDRFAPGWTDYHTRTQYQAYDITSMLAEGDNTIGVLLGTGWYAGTVGMMGRRVYGTSPQLLVQLNVEYTDGSRHSIVTDGSWRLNTGAIVYSDIIKGEKQDTRLEPQGWDRPGFHEEGWAEAHTFEFYDGLLVAQQEPPIQVVEALSPVSVHAAGANRWVYDLGQNIAGWTRLRVAGAEGQVVTVRHAEMLNADGTLYTANLRKAIQDDIFILRGEEVEWLEPEFTYHGFRYVEVEGLPDALPADHLLGQAAYSANRKAGDFETSNPEINRLYANIVWGQKGNFFSVPTDCPQRDERLGWTGDAQVFVRTATYNQNVAAFFHKYMQDVIDAQREDGAFPDTAPDANWSEFKKVSSANWHAPDNAGWGDAGIIIPWTIYMMYGDKEILTKHYDAMKRWIDYCKGTSDGLIRPDYANHADWLSIRADTPKEVLATQYFAYSTRLFAEIAKVVGREEDAEAYGELFRQITQAFLNRFMNPEGIIHGDTQTVYAMALYFEMLPTEWRGKVINRLKELIRANDNHLSTGFLGVGCLLPALTEYGESELAYTLLHQETFPSWLYSVRHGATTIWERWDGWTEEGGFQSPSMNSFNHYSLGSVGEWMFRYAAGIEADPASPGFKHIKLRPCPGGKLSYVKASYESLYGRIESHWRVGPEGFALEVLIPPNTTAMVVLPAPANRTDGDGLEPGETTYRVGSGRYAFEC</sequence>
<organism evidence="8 9">
    <name type="scientific">Cohnella boryungensis</name>
    <dbReference type="NCBI Taxonomy" id="768479"/>
    <lineage>
        <taxon>Bacteria</taxon>
        <taxon>Bacillati</taxon>
        <taxon>Bacillota</taxon>
        <taxon>Bacilli</taxon>
        <taxon>Bacillales</taxon>
        <taxon>Paenibacillaceae</taxon>
        <taxon>Cohnella</taxon>
    </lineage>
</organism>
<proteinExistence type="predicted"/>
<dbReference type="Gene3D" id="2.60.120.260">
    <property type="entry name" value="Galactose-binding domain-like"/>
    <property type="match status" value="2"/>
</dbReference>
<evidence type="ECO:0000256" key="1">
    <source>
        <dbReference type="ARBA" id="ARBA00001445"/>
    </source>
</evidence>
<dbReference type="PIRSF" id="PIRSF010631">
    <property type="entry name" value="A-rhamnsds"/>
    <property type="match status" value="1"/>
</dbReference>
<evidence type="ECO:0000313" key="8">
    <source>
        <dbReference type="EMBL" id="MFC4304412.1"/>
    </source>
</evidence>
<keyword evidence="3 8" id="KW-0378">Hydrolase</keyword>
<protein>
    <recommendedName>
        <fullName evidence="2">alpha-L-rhamnosidase</fullName>
        <ecNumber evidence="2">3.2.1.40</ecNumber>
    </recommendedName>
</protein>
<dbReference type="Pfam" id="PF05592">
    <property type="entry name" value="Bac_rhamnosid"/>
    <property type="match status" value="1"/>
</dbReference>
<evidence type="ECO:0000256" key="2">
    <source>
        <dbReference type="ARBA" id="ARBA00012652"/>
    </source>
</evidence>
<dbReference type="Gene3D" id="1.50.10.10">
    <property type="match status" value="1"/>
</dbReference>
<dbReference type="InterPro" id="IPR035398">
    <property type="entry name" value="Bac_rhamnosid_C"/>
</dbReference>
<dbReference type="Gene3D" id="2.60.420.10">
    <property type="entry name" value="Maltose phosphorylase, domain 3"/>
    <property type="match status" value="1"/>
</dbReference>
<name>A0ABV8SBR2_9BACL</name>
<dbReference type="Gene3D" id="2.60.40.10">
    <property type="entry name" value="Immunoglobulins"/>
    <property type="match status" value="1"/>
</dbReference>
<dbReference type="Pfam" id="PF25788">
    <property type="entry name" value="Ig_Rha78A_N"/>
    <property type="match status" value="1"/>
</dbReference>
<dbReference type="GO" id="GO:0016787">
    <property type="term" value="F:hydrolase activity"/>
    <property type="evidence" value="ECO:0007669"/>
    <property type="project" value="UniProtKB-KW"/>
</dbReference>
<dbReference type="InterPro" id="IPR013737">
    <property type="entry name" value="Bac_rhamnosid_N"/>
</dbReference>
<dbReference type="InterPro" id="IPR016007">
    <property type="entry name" value="Alpha_rhamnosid"/>
</dbReference>
<dbReference type="InterPro" id="IPR012341">
    <property type="entry name" value="6hp_glycosidase-like_sf"/>
</dbReference>
<dbReference type="InterPro" id="IPR035396">
    <property type="entry name" value="Bac_rhamnosid6H"/>
</dbReference>
<feature type="domain" description="Alpha-L-rhamnosidase six-hairpin glycosidase" evidence="6">
    <location>
        <begin position="429"/>
        <end position="774"/>
    </location>
</feature>
<keyword evidence="9" id="KW-1185">Reference proteome</keyword>
<reference evidence="9" key="1">
    <citation type="journal article" date="2019" name="Int. J. Syst. Evol. Microbiol.">
        <title>The Global Catalogue of Microorganisms (GCM) 10K type strain sequencing project: providing services to taxonomists for standard genome sequencing and annotation.</title>
        <authorList>
            <consortium name="The Broad Institute Genomics Platform"/>
            <consortium name="The Broad Institute Genome Sequencing Center for Infectious Disease"/>
            <person name="Wu L."/>
            <person name="Ma J."/>
        </authorList>
    </citation>
    <scope>NUCLEOTIDE SEQUENCE [LARGE SCALE GENOMIC DNA]</scope>
    <source>
        <strain evidence="9">CGMCC 4.1641</strain>
    </source>
</reference>
<dbReference type="Pfam" id="PF17389">
    <property type="entry name" value="Bac_rhamnosid6H"/>
    <property type="match status" value="1"/>
</dbReference>
<dbReference type="RefSeq" id="WP_204604873.1">
    <property type="nucleotide sequence ID" value="NZ_JBHSED010000023.1"/>
</dbReference>
<comment type="catalytic activity">
    <reaction evidence="1">
        <text>Hydrolysis of terminal non-reducing alpha-L-rhamnose residues in alpha-L-rhamnosides.</text>
        <dbReference type="EC" id="3.2.1.40"/>
    </reaction>
</comment>